<accession>A0A4Y2E9L8</accession>
<proteinExistence type="predicted"/>
<protein>
    <submittedName>
        <fullName evidence="1">Uncharacterized protein</fullName>
    </submittedName>
</protein>
<comment type="caution">
    <text evidence="1">The sequence shown here is derived from an EMBL/GenBank/DDBJ whole genome shotgun (WGS) entry which is preliminary data.</text>
</comment>
<evidence type="ECO:0000313" key="2">
    <source>
        <dbReference type="Proteomes" id="UP000499080"/>
    </source>
</evidence>
<name>A0A4Y2E9L8_ARAVE</name>
<dbReference type="EMBL" id="BGPR01000549">
    <property type="protein sequence ID" value="GBM25883.1"/>
    <property type="molecule type" value="Genomic_DNA"/>
</dbReference>
<sequence length="132" mass="15100">MKFIKLSKFTRQGKIFVKTNHVGAALEFSQFKALLGLPILVSLRIENITTRFLLRDIPFDTILRELKDENDFKVNEMRRLINKGNSVSSENILITIYGRGSQPMVGGIFLNEKTIKSQNNMRKTLLNTISIV</sequence>
<dbReference type="Proteomes" id="UP000499080">
    <property type="component" value="Unassembled WGS sequence"/>
</dbReference>
<reference evidence="1 2" key="1">
    <citation type="journal article" date="2019" name="Sci. Rep.">
        <title>Orb-weaving spider Araneus ventricosus genome elucidates the spidroin gene catalogue.</title>
        <authorList>
            <person name="Kono N."/>
            <person name="Nakamura H."/>
            <person name="Ohtoshi R."/>
            <person name="Moran D.A.P."/>
            <person name="Shinohara A."/>
            <person name="Yoshida Y."/>
            <person name="Fujiwara M."/>
            <person name="Mori M."/>
            <person name="Tomita M."/>
            <person name="Arakawa K."/>
        </authorList>
    </citation>
    <scope>NUCLEOTIDE SEQUENCE [LARGE SCALE GENOMIC DNA]</scope>
</reference>
<organism evidence="1 2">
    <name type="scientific">Araneus ventricosus</name>
    <name type="common">Orbweaver spider</name>
    <name type="synonym">Epeira ventricosa</name>
    <dbReference type="NCBI Taxonomy" id="182803"/>
    <lineage>
        <taxon>Eukaryota</taxon>
        <taxon>Metazoa</taxon>
        <taxon>Ecdysozoa</taxon>
        <taxon>Arthropoda</taxon>
        <taxon>Chelicerata</taxon>
        <taxon>Arachnida</taxon>
        <taxon>Araneae</taxon>
        <taxon>Araneomorphae</taxon>
        <taxon>Entelegynae</taxon>
        <taxon>Araneoidea</taxon>
        <taxon>Araneidae</taxon>
        <taxon>Araneus</taxon>
    </lineage>
</organism>
<dbReference type="AlphaFoldDB" id="A0A4Y2E9L8"/>
<evidence type="ECO:0000313" key="1">
    <source>
        <dbReference type="EMBL" id="GBM25883.1"/>
    </source>
</evidence>
<gene>
    <name evidence="1" type="ORF">AVEN_94333_1</name>
</gene>
<keyword evidence="2" id="KW-1185">Reference proteome</keyword>